<dbReference type="Proteomes" id="UP000785679">
    <property type="component" value="Unassembled WGS sequence"/>
</dbReference>
<name>A0A8J8T9B8_HALGN</name>
<reference evidence="1" key="1">
    <citation type="submission" date="2019-06" db="EMBL/GenBank/DDBJ databases">
        <authorList>
            <person name="Zheng W."/>
        </authorList>
    </citation>
    <scope>NUCLEOTIDE SEQUENCE</scope>
    <source>
        <strain evidence="1">QDHG01</strain>
    </source>
</reference>
<dbReference type="EMBL" id="RRYP01001217">
    <property type="protein sequence ID" value="TNV86241.1"/>
    <property type="molecule type" value="Genomic_DNA"/>
</dbReference>
<organism evidence="1 2">
    <name type="scientific">Halteria grandinella</name>
    <dbReference type="NCBI Taxonomy" id="5974"/>
    <lineage>
        <taxon>Eukaryota</taxon>
        <taxon>Sar</taxon>
        <taxon>Alveolata</taxon>
        <taxon>Ciliophora</taxon>
        <taxon>Intramacronucleata</taxon>
        <taxon>Spirotrichea</taxon>
        <taxon>Stichotrichia</taxon>
        <taxon>Sporadotrichida</taxon>
        <taxon>Halteriidae</taxon>
        <taxon>Halteria</taxon>
    </lineage>
</organism>
<sequence length="262" mass="31095">MSQTGSLIDFKEKQHVYWHLKDGGIKVDFDRLNLPNREEFPYKYLGWTQFDALFAKLCILRQIQAGVICVTKIPPKREVVINPSWDETPYFNRDGIFEIDYLDTIQVDTNDMDPIPDYPVIDIKSKLGLALIQFHSDIIRGSLRKHSNFSQKCFQCHYCETEFDQDQLVQHLAVPAHKEQYQIKNEYRTYYKEIDQLLSEYREAFESQIKPLRRIIKEEPIIKSENTVRKKINLAQRFQEMRMVKIEDSVKLEDIQVKIKEG</sequence>
<gene>
    <name evidence="1" type="ORF">FGO68_gene9150</name>
</gene>
<proteinExistence type="predicted"/>
<evidence type="ECO:0000313" key="1">
    <source>
        <dbReference type="EMBL" id="TNV86241.1"/>
    </source>
</evidence>
<dbReference type="AlphaFoldDB" id="A0A8J8T9B8"/>
<keyword evidence="2" id="KW-1185">Reference proteome</keyword>
<protein>
    <submittedName>
        <fullName evidence="1">Uncharacterized protein</fullName>
    </submittedName>
</protein>
<accession>A0A8J8T9B8</accession>
<evidence type="ECO:0000313" key="2">
    <source>
        <dbReference type="Proteomes" id="UP000785679"/>
    </source>
</evidence>
<comment type="caution">
    <text evidence="1">The sequence shown here is derived from an EMBL/GenBank/DDBJ whole genome shotgun (WGS) entry which is preliminary data.</text>
</comment>